<dbReference type="CDD" id="cd14447">
    <property type="entry name" value="SPX"/>
    <property type="match status" value="1"/>
</dbReference>
<dbReference type="GO" id="GO:0006817">
    <property type="term" value="P:phosphate ion transport"/>
    <property type="evidence" value="ECO:0007669"/>
    <property type="project" value="TreeGrafter"/>
</dbReference>
<evidence type="ECO:0000256" key="3">
    <source>
        <dbReference type="ARBA" id="ARBA00022989"/>
    </source>
</evidence>
<dbReference type="InterPro" id="IPR004331">
    <property type="entry name" value="SPX_dom"/>
</dbReference>
<organism evidence="6">
    <name type="scientific">Cladocopium goreaui</name>
    <dbReference type="NCBI Taxonomy" id="2562237"/>
    <lineage>
        <taxon>Eukaryota</taxon>
        <taxon>Sar</taxon>
        <taxon>Alveolata</taxon>
        <taxon>Dinophyceae</taxon>
        <taxon>Suessiales</taxon>
        <taxon>Symbiodiniaceae</taxon>
        <taxon>Cladocopium</taxon>
    </lineage>
</organism>
<dbReference type="InterPro" id="IPR001898">
    <property type="entry name" value="SLC13A/DASS"/>
</dbReference>
<sequence>MFHDKKEDFLQPLGSVASVALYQKSLRPFTLAVCLATDPLSPKFVNQDLLAHIIGDMRLAVSHGDLAEVNQSQAVLKALSLCVKRKGKRFQRFSAPECRSRSSGITLKDGSSPSFFALAPTEEAFLNLLPVCETGGWMEKDNRTILHLAAEKNFGRPFVEIMNSKNTSLIPDVNSTYMDTSIVGVGTKTSWVKVVGRAAIHDACRSGCGPCVKALLARDASGRMGLNLTMFPSWWDPVFHPWMMDYLLKSTKRNRHSYRSIWGVQPIHIATLHHCSECLEALVGSSDTSGTSGETLKEVVEATMSLGYTTSYMADLEPDTKGHVQQTDVSDPSCLFSALDLAVLTNCSSCAQILLQAGASASQITLDQDSSMENLPVFDVLPKNGSKVQRCSSLRLTDKQEEFMEAVEQELVRVGEWYKDKVTALEARVRQLDDEEGLEGEAALSGSAGAEVVSALHLEAVRLTEFVILNVEALRKIVKKMDKQCGTSYQKVFVEKSLKQSPLATKASDQPFNGERARACRRALEELVSPERIQELRSQAMESGGVGLSTKHWSLTRTLVSICCALMAFAMSQNSVPLAKAQRCLGLMIFTVVMWVSEAAPFEATAMLVAPLAAALDVMDGSKEDQAKKLLASVFNESLYLVLSGFTMSSIFSKCQLDCRAAALLQQSLGHRPFLFMLAIMWLGGGPSIPLDHR</sequence>
<dbReference type="OrthoDB" id="10260443at2759"/>
<dbReference type="EMBL" id="CAMXCT030003772">
    <property type="protein sequence ID" value="CAL4793447.1"/>
    <property type="molecule type" value="Genomic_DNA"/>
</dbReference>
<evidence type="ECO:0000256" key="4">
    <source>
        <dbReference type="ARBA" id="ARBA00023136"/>
    </source>
</evidence>
<comment type="caution">
    <text evidence="6">The sequence shown here is derived from an EMBL/GenBank/DDBJ whole genome shotgun (WGS) entry which is preliminary data.</text>
</comment>
<evidence type="ECO:0000313" key="8">
    <source>
        <dbReference type="EMBL" id="CAL4793447.1"/>
    </source>
</evidence>
<dbReference type="Gene3D" id="1.25.40.20">
    <property type="entry name" value="Ankyrin repeat-containing domain"/>
    <property type="match status" value="1"/>
</dbReference>
<evidence type="ECO:0000313" key="9">
    <source>
        <dbReference type="Proteomes" id="UP001152797"/>
    </source>
</evidence>
<feature type="domain" description="SPX" evidence="5">
    <location>
        <begin position="319"/>
        <end position="495"/>
    </location>
</feature>
<keyword evidence="4" id="KW-0472">Membrane</keyword>
<dbReference type="EMBL" id="CAMXCT020003772">
    <property type="protein sequence ID" value="CAL1159510.1"/>
    <property type="molecule type" value="Genomic_DNA"/>
</dbReference>
<dbReference type="SUPFAM" id="SSF48403">
    <property type="entry name" value="Ankyrin repeat"/>
    <property type="match status" value="1"/>
</dbReference>
<reference evidence="6" key="1">
    <citation type="submission" date="2022-10" db="EMBL/GenBank/DDBJ databases">
        <authorList>
            <person name="Chen Y."/>
            <person name="Dougan E. K."/>
            <person name="Chan C."/>
            <person name="Rhodes N."/>
            <person name="Thang M."/>
        </authorList>
    </citation>
    <scope>NUCLEOTIDE SEQUENCE</scope>
</reference>
<name>A0A9P1DB51_9DINO</name>
<evidence type="ECO:0000313" key="7">
    <source>
        <dbReference type="EMBL" id="CAL1159510.1"/>
    </source>
</evidence>
<dbReference type="PANTHER" id="PTHR10283">
    <property type="entry name" value="SOLUTE CARRIER FAMILY 13 MEMBER"/>
    <property type="match status" value="1"/>
</dbReference>
<reference evidence="7" key="2">
    <citation type="submission" date="2024-04" db="EMBL/GenBank/DDBJ databases">
        <authorList>
            <person name="Chen Y."/>
            <person name="Shah S."/>
            <person name="Dougan E. K."/>
            <person name="Thang M."/>
            <person name="Chan C."/>
        </authorList>
    </citation>
    <scope>NUCLEOTIDE SEQUENCE [LARGE SCALE GENOMIC DNA]</scope>
</reference>
<dbReference type="GO" id="GO:0006797">
    <property type="term" value="P:polyphosphate metabolic process"/>
    <property type="evidence" value="ECO:0007669"/>
    <property type="project" value="TreeGrafter"/>
</dbReference>
<evidence type="ECO:0000259" key="5">
    <source>
        <dbReference type="PROSITE" id="PS51382"/>
    </source>
</evidence>
<proteinExistence type="predicted"/>
<dbReference type="GO" id="GO:0005315">
    <property type="term" value="F:phosphate transmembrane transporter activity"/>
    <property type="evidence" value="ECO:0007669"/>
    <property type="project" value="TreeGrafter"/>
</dbReference>
<keyword evidence="2" id="KW-0812">Transmembrane</keyword>
<keyword evidence="3" id="KW-1133">Transmembrane helix</keyword>
<evidence type="ECO:0000256" key="2">
    <source>
        <dbReference type="ARBA" id="ARBA00022692"/>
    </source>
</evidence>
<dbReference type="InterPro" id="IPR036770">
    <property type="entry name" value="Ankyrin_rpt-contain_sf"/>
</dbReference>
<dbReference type="PROSITE" id="PS51382">
    <property type="entry name" value="SPX"/>
    <property type="match status" value="1"/>
</dbReference>
<evidence type="ECO:0000256" key="1">
    <source>
        <dbReference type="ARBA" id="ARBA00004141"/>
    </source>
</evidence>
<dbReference type="PANTHER" id="PTHR10283:SF92">
    <property type="entry name" value="LOW-AFFINITY PHOSPHATE TRANSPORTER PHO91"/>
    <property type="match status" value="1"/>
</dbReference>
<accession>A0A9P1DB51</accession>
<gene>
    <name evidence="6" type="ORF">C1SCF055_LOCUS31800</name>
</gene>
<keyword evidence="9" id="KW-1185">Reference proteome</keyword>
<dbReference type="Pfam" id="PF00939">
    <property type="entry name" value="Na_sulph_symp"/>
    <property type="match status" value="1"/>
</dbReference>
<protein>
    <submittedName>
        <fullName evidence="8">Uncharacterized transporter C3B8.04c</fullName>
    </submittedName>
</protein>
<dbReference type="EMBL" id="CAMXCT010003772">
    <property type="protein sequence ID" value="CAI4006135.1"/>
    <property type="molecule type" value="Genomic_DNA"/>
</dbReference>
<comment type="subcellular location">
    <subcellularLocation>
        <location evidence="1">Membrane</location>
        <topology evidence="1">Multi-pass membrane protein</topology>
    </subcellularLocation>
</comment>
<dbReference type="Proteomes" id="UP001152797">
    <property type="component" value="Unassembled WGS sequence"/>
</dbReference>
<dbReference type="AlphaFoldDB" id="A0A9P1DB51"/>
<dbReference type="GO" id="GO:0005886">
    <property type="term" value="C:plasma membrane"/>
    <property type="evidence" value="ECO:0007669"/>
    <property type="project" value="TreeGrafter"/>
</dbReference>
<evidence type="ECO:0000313" key="6">
    <source>
        <dbReference type="EMBL" id="CAI4006135.1"/>
    </source>
</evidence>